<proteinExistence type="predicted"/>
<accession>A0AAU3ICK9</accession>
<evidence type="ECO:0000313" key="1">
    <source>
        <dbReference type="EMBL" id="WTZ14314.1"/>
    </source>
</evidence>
<gene>
    <name evidence="1" type="ORF">OG699_44020</name>
</gene>
<reference evidence="1" key="1">
    <citation type="submission" date="2022-10" db="EMBL/GenBank/DDBJ databases">
        <title>The complete genomes of actinobacterial strains from the NBC collection.</title>
        <authorList>
            <person name="Joergensen T.S."/>
            <person name="Alvarez Arevalo M."/>
            <person name="Sterndorff E.B."/>
            <person name="Faurdal D."/>
            <person name="Vuksanovic O."/>
            <person name="Mourched A.-S."/>
            <person name="Charusanti P."/>
            <person name="Shaw S."/>
            <person name="Blin K."/>
            <person name="Weber T."/>
        </authorList>
    </citation>
    <scope>NUCLEOTIDE SEQUENCE</scope>
    <source>
        <strain evidence="1">NBC_01393</strain>
    </source>
</reference>
<organism evidence="1">
    <name type="scientific">Streptomyces sp. NBC_01393</name>
    <dbReference type="NCBI Taxonomy" id="2903851"/>
    <lineage>
        <taxon>Bacteria</taxon>
        <taxon>Bacillati</taxon>
        <taxon>Actinomycetota</taxon>
        <taxon>Actinomycetes</taxon>
        <taxon>Kitasatosporales</taxon>
        <taxon>Streptomycetaceae</taxon>
        <taxon>Streptomyces</taxon>
    </lineage>
</organism>
<dbReference type="EMBL" id="CP109546">
    <property type="protein sequence ID" value="WTZ14314.1"/>
    <property type="molecule type" value="Genomic_DNA"/>
</dbReference>
<dbReference type="AlphaFoldDB" id="A0AAU3ICK9"/>
<name>A0AAU3ICK9_9ACTN</name>
<sequence>MSTSVVCEANGVGGRMSWGERWGFVRGDKRQIQTAVLGGADSEEPLMLLLEAIELDAFRRRHEHDTFRCGLLLGGCGLPLMTKLYTDRVCHFAHHPGPDGHPHLCGRRARGVNSADHLYVKSAAAAWLHGRGEQARFDFAQPDGAPIGSVVDIQLRRGGPRVHLNQAVMPEWDADSEPVLGMSVPVDRDVLIRRWYVHRIRLDSESTARRVRIGTEAFARPTEWFGLDECEMTERGLSTSAVERIIRARSTPPSSRWPAGKAKKVPDAQARAQALLRRLAGARRFESVVAVKRICDDIAALAGTNQRTQAQLAAALDDANH</sequence>
<protein>
    <submittedName>
        <fullName evidence="1">Uncharacterized protein</fullName>
    </submittedName>
</protein>